<keyword evidence="1" id="KW-0560">Oxidoreductase</keyword>
<name>A0A5M3ZGD3_ASPTE</name>
<dbReference type="InterPro" id="IPR011128">
    <property type="entry name" value="G3P_DH_NAD-dep_N"/>
</dbReference>
<proteinExistence type="predicted"/>
<accession>A0A5M3ZGD3</accession>
<dbReference type="InterPro" id="IPR008927">
    <property type="entry name" value="6-PGluconate_DH-like_C_sf"/>
</dbReference>
<evidence type="ECO:0000313" key="6">
    <source>
        <dbReference type="Proteomes" id="UP000452235"/>
    </source>
</evidence>
<sequence>MSPAITNMSDAVPAKRTAGGDLRPGTSDWDAVSSVSVIGAGPCGCSLAADMASRGKEVLLYGHPDHRGALGMIEKCGGYLNASDNVQGRFKIATSSDMNDVVRFSRFIVLTVPSFAHDTLLDELSEHDLRHHTLIAAPGNFFSIAARSRTNAANILETALAPYATRISGDTVMVKGVKDCLAIGAESTTHARHSPQSFRVLRQQVQSIFPRHLEWCTSLLQVGLANIGPVIHPATALMNAGWIEATQGDFHFYGQGMSPSVSRVIQRLDEERMAIARAYGFDVPSLLETLERDYKLGFTEFHQFARGSKIHNKTKGAPTNLQHRYVREDIAYVLVPWYELGLKCGLSSPTIKAIVDVASVINGCDFGQSGRNLQALGLGGASKEEILRTFGGSKNDSSVSLTPLGESRSNVNLVTLP</sequence>
<feature type="domain" description="Opine dehydrogenase" evidence="4">
    <location>
        <begin position="215"/>
        <end position="361"/>
    </location>
</feature>
<dbReference type="VEuPathDB" id="FungiDB:ATEG_09733"/>
<dbReference type="GO" id="GO:0051287">
    <property type="term" value="F:NAD binding"/>
    <property type="evidence" value="ECO:0007669"/>
    <property type="project" value="InterPro"/>
</dbReference>
<reference evidence="5 6" key="1">
    <citation type="submission" date="2020-01" db="EMBL/GenBank/DDBJ databases">
        <title>Aspergillus terreus IFO 6365 whole genome shotgun sequence.</title>
        <authorList>
            <person name="Kanamasa S."/>
            <person name="Takahashi H."/>
        </authorList>
    </citation>
    <scope>NUCLEOTIDE SEQUENCE [LARGE SCALE GENOMIC DNA]</scope>
    <source>
        <strain evidence="5 6">IFO 6365</strain>
    </source>
</reference>
<keyword evidence="6" id="KW-1185">Reference proteome</keyword>
<feature type="domain" description="Glycerol-3-phosphate dehydrogenase NAD-dependent N-terminal" evidence="3">
    <location>
        <begin position="35"/>
        <end position="136"/>
    </location>
</feature>
<dbReference type="OrthoDB" id="4394513at2759"/>
<evidence type="ECO:0000259" key="4">
    <source>
        <dbReference type="Pfam" id="PF02317"/>
    </source>
</evidence>
<dbReference type="Pfam" id="PF02317">
    <property type="entry name" value="Octopine_DH"/>
    <property type="match status" value="1"/>
</dbReference>
<dbReference type="Proteomes" id="UP000452235">
    <property type="component" value="Unassembled WGS sequence"/>
</dbReference>
<comment type="caution">
    <text evidence="5">The sequence shown here is derived from an EMBL/GenBank/DDBJ whole genome shotgun (WGS) entry which is preliminary data.</text>
</comment>
<dbReference type="InterPro" id="IPR003421">
    <property type="entry name" value="Opine_DH"/>
</dbReference>
<dbReference type="GO" id="GO:0046168">
    <property type="term" value="P:glycerol-3-phosphate catabolic process"/>
    <property type="evidence" value="ECO:0007669"/>
    <property type="project" value="InterPro"/>
</dbReference>
<dbReference type="PANTHER" id="PTHR38015">
    <property type="entry name" value="BLR6086 PROTEIN"/>
    <property type="match status" value="1"/>
</dbReference>
<dbReference type="SUPFAM" id="SSF48179">
    <property type="entry name" value="6-phosphogluconate dehydrogenase C-terminal domain-like"/>
    <property type="match status" value="1"/>
</dbReference>
<protein>
    <submittedName>
        <fullName evidence="5">Uncharacterized protein</fullName>
    </submittedName>
</protein>
<dbReference type="Gene3D" id="3.40.50.720">
    <property type="entry name" value="NAD(P)-binding Rossmann-like Domain"/>
    <property type="match status" value="1"/>
</dbReference>
<dbReference type="InterPro" id="IPR036291">
    <property type="entry name" value="NAD(P)-bd_dom_sf"/>
</dbReference>
<evidence type="ECO:0000259" key="3">
    <source>
        <dbReference type="Pfam" id="PF01210"/>
    </source>
</evidence>
<dbReference type="EMBL" id="BLJY01000013">
    <property type="protein sequence ID" value="GFF20896.1"/>
    <property type="molecule type" value="Genomic_DNA"/>
</dbReference>
<evidence type="ECO:0000313" key="5">
    <source>
        <dbReference type="EMBL" id="GFF20896.1"/>
    </source>
</evidence>
<organism evidence="5 6">
    <name type="scientific">Aspergillus terreus</name>
    <dbReference type="NCBI Taxonomy" id="33178"/>
    <lineage>
        <taxon>Eukaryota</taxon>
        <taxon>Fungi</taxon>
        <taxon>Dikarya</taxon>
        <taxon>Ascomycota</taxon>
        <taxon>Pezizomycotina</taxon>
        <taxon>Eurotiomycetes</taxon>
        <taxon>Eurotiomycetidae</taxon>
        <taxon>Eurotiales</taxon>
        <taxon>Aspergillaceae</taxon>
        <taxon>Aspergillus</taxon>
        <taxon>Aspergillus subgen. Circumdati</taxon>
    </lineage>
</organism>
<evidence type="ECO:0000256" key="2">
    <source>
        <dbReference type="ARBA" id="ARBA00048683"/>
    </source>
</evidence>
<dbReference type="PANTHER" id="PTHR38015:SF1">
    <property type="entry name" value="OPINE DEHYDROGENASE DOMAIN-CONTAINING PROTEIN"/>
    <property type="match status" value="1"/>
</dbReference>
<dbReference type="GO" id="GO:0141152">
    <property type="term" value="F:glycerol-3-phosphate dehydrogenase (NAD+) activity"/>
    <property type="evidence" value="ECO:0007669"/>
    <property type="project" value="UniProtKB-EC"/>
</dbReference>
<dbReference type="Pfam" id="PF01210">
    <property type="entry name" value="NAD_Gly3P_dh_N"/>
    <property type="match status" value="1"/>
</dbReference>
<dbReference type="AlphaFoldDB" id="A0A5M3ZGD3"/>
<gene>
    <name evidence="5" type="ORF">ATEIFO6365_0013023000</name>
</gene>
<evidence type="ECO:0000256" key="1">
    <source>
        <dbReference type="ARBA" id="ARBA00023002"/>
    </source>
</evidence>
<dbReference type="InterPro" id="IPR051729">
    <property type="entry name" value="Opine/Lysopine_DH"/>
</dbReference>
<dbReference type="InterPro" id="IPR013328">
    <property type="entry name" value="6PGD_dom2"/>
</dbReference>
<dbReference type="SUPFAM" id="SSF51735">
    <property type="entry name" value="NAD(P)-binding Rossmann-fold domains"/>
    <property type="match status" value="1"/>
</dbReference>
<dbReference type="Gene3D" id="1.10.1040.10">
    <property type="entry name" value="N-(1-d-carboxylethyl)-l-norvaline Dehydrogenase, domain 2"/>
    <property type="match status" value="1"/>
</dbReference>
<comment type="catalytic activity">
    <reaction evidence="2">
        <text>sn-glycerol 3-phosphate + NAD(+) = dihydroxyacetone phosphate + NADH + H(+)</text>
        <dbReference type="Rhea" id="RHEA:11092"/>
        <dbReference type="ChEBI" id="CHEBI:15378"/>
        <dbReference type="ChEBI" id="CHEBI:57540"/>
        <dbReference type="ChEBI" id="CHEBI:57597"/>
        <dbReference type="ChEBI" id="CHEBI:57642"/>
        <dbReference type="ChEBI" id="CHEBI:57945"/>
        <dbReference type="EC" id="1.1.1.8"/>
    </reaction>
</comment>